<proteinExistence type="predicted"/>
<sequence length="74" mass="7788">MSYSNKQLTVKGNTGYKTNSKVGTVTFLGVSESPKAVYLNSNKADSSSWKHDSSAKTVTLTVGKALGGFTARLA</sequence>
<organism evidence="1 2">
    <name type="scientific">Rhizoctonia solani</name>
    <dbReference type="NCBI Taxonomy" id="456999"/>
    <lineage>
        <taxon>Eukaryota</taxon>
        <taxon>Fungi</taxon>
        <taxon>Dikarya</taxon>
        <taxon>Basidiomycota</taxon>
        <taxon>Agaricomycotina</taxon>
        <taxon>Agaricomycetes</taxon>
        <taxon>Cantharellales</taxon>
        <taxon>Ceratobasidiaceae</taxon>
        <taxon>Rhizoctonia</taxon>
    </lineage>
</organism>
<comment type="caution">
    <text evidence="1">The sequence shown here is derived from an EMBL/GenBank/DDBJ whole genome shotgun (WGS) entry which is preliminary data.</text>
</comment>
<dbReference type="AlphaFoldDB" id="A0A8H3GSU8"/>
<evidence type="ECO:0000313" key="1">
    <source>
        <dbReference type="EMBL" id="CAE6471046.1"/>
    </source>
</evidence>
<evidence type="ECO:0000313" key="2">
    <source>
        <dbReference type="Proteomes" id="UP000663846"/>
    </source>
</evidence>
<accession>A0A8H3GSU8</accession>
<name>A0A8H3GSU8_9AGAM</name>
<dbReference type="Proteomes" id="UP000663846">
    <property type="component" value="Unassembled WGS sequence"/>
</dbReference>
<dbReference type="Gene3D" id="2.60.40.1180">
    <property type="entry name" value="Golgi alpha-mannosidase II"/>
    <property type="match status" value="1"/>
</dbReference>
<dbReference type="InterPro" id="IPR013780">
    <property type="entry name" value="Glyco_hydro_b"/>
</dbReference>
<dbReference type="EMBL" id="CAJMWS010001012">
    <property type="protein sequence ID" value="CAE6471046.1"/>
    <property type="molecule type" value="Genomic_DNA"/>
</dbReference>
<reference evidence="1" key="1">
    <citation type="submission" date="2021-01" db="EMBL/GenBank/DDBJ databases">
        <authorList>
            <person name="Kaushik A."/>
        </authorList>
    </citation>
    <scope>NUCLEOTIDE SEQUENCE</scope>
    <source>
        <strain evidence="1">AG1-1C</strain>
    </source>
</reference>
<protein>
    <submittedName>
        <fullName evidence="1">Uncharacterized protein</fullName>
    </submittedName>
</protein>
<gene>
    <name evidence="1" type="ORF">RDB_LOCUS175597</name>
</gene>